<dbReference type="AlphaFoldDB" id="A0AAE0G4U3"/>
<name>A0AAE0G4U3_9CHLO</name>
<dbReference type="InterPro" id="IPR011641">
    <property type="entry name" value="Tyr-kin_ephrin_A/B_rcpt-like"/>
</dbReference>
<feature type="non-terminal residue" evidence="3">
    <location>
        <position position="629"/>
    </location>
</feature>
<dbReference type="InterPro" id="IPR009030">
    <property type="entry name" value="Growth_fac_rcpt_cys_sf"/>
</dbReference>
<feature type="signal peptide" evidence="1">
    <location>
        <begin position="1"/>
        <end position="29"/>
    </location>
</feature>
<organism evidence="3 4">
    <name type="scientific">Cymbomonas tetramitiformis</name>
    <dbReference type="NCBI Taxonomy" id="36881"/>
    <lineage>
        <taxon>Eukaryota</taxon>
        <taxon>Viridiplantae</taxon>
        <taxon>Chlorophyta</taxon>
        <taxon>Pyramimonadophyceae</taxon>
        <taxon>Pyramimonadales</taxon>
        <taxon>Pyramimonadaceae</taxon>
        <taxon>Cymbomonas</taxon>
    </lineage>
</organism>
<evidence type="ECO:0000256" key="1">
    <source>
        <dbReference type="SAM" id="SignalP"/>
    </source>
</evidence>
<dbReference type="Proteomes" id="UP001190700">
    <property type="component" value="Unassembled WGS sequence"/>
</dbReference>
<proteinExistence type="predicted"/>
<accession>A0AAE0G4U3</accession>
<feature type="chain" id="PRO_5041989907" description="Tyrosine-protein kinase ephrin type A/B receptor-like domain-containing protein" evidence="1">
    <location>
        <begin position="30"/>
        <end position="629"/>
    </location>
</feature>
<dbReference type="Gene3D" id="2.10.50.10">
    <property type="entry name" value="Tumor Necrosis Factor Receptor, subunit A, domain 2"/>
    <property type="match status" value="3"/>
</dbReference>
<keyword evidence="1" id="KW-0732">Signal</keyword>
<protein>
    <recommendedName>
        <fullName evidence="2">Tyrosine-protein kinase ephrin type A/B receptor-like domain-containing protein</fullName>
    </recommendedName>
</protein>
<evidence type="ECO:0000259" key="2">
    <source>
        <dbReference type="Pfam" id="PF07699"/>
    </source>
</evidence>
<feature type="domain" description="Tyrosine-protein kinase ephrin type A/B receptor-like" evidence="2">
    <location>
        <begin position="255"/>
        <end position="296"/>
    </location>
</feature>
<dbReference type="PANTHER" id="PTHR46967:SF1">
    <property type="entry name" value="KERATIN-ASSOCIATED PROTEIN 16-1-LIKE"/>
    <property type="match status" value="1"/>
</dbReference>
<dbReference type="Pfam" id="PF07699">
    <property type="entry name" value="Ephrin_rec_like"/>
    <property type="match status" value="2"/>
</dbReference>
<sequence length="629" mass="68536">MVRGLAEILSRRRRMLLAFYVAALSSTAGLDISAETQEATRAPGGAALHLLSHSNLIEVESGIAAEQAVVIKYTVQQGTQVTGELVVLDGGEATLGGARSNFTEGGLVRFDFLVVTATPGSYVGLRFRAADGGLSPVYVVHVKPCKAEETFLQGRCRPEDVRRSLSVDDCPEGHVKDSDEEECRACSRGSFKNESGFCTPCDLGTYSELGGTDSCTECPVGHFASELGSTSCSECPSGYSQEEMGQASCNICPSGYYSALAGSATCNKCEPGTYTDIEGMEACLGCPEHTSNRQAGNVERIGTSAGDIYELLSKLEFTSVEDCLPEPGYYGIPGQPAKPCPTGGVCCNCEEQSFKDLNDGLDRLTTIVDRYMEEFCFCLSGISPYPFSLYGYMRSEEEGYEDNFLECPNQDLCLGSIATTIDRELILLQAINGSEDDAERIQQSDRVAPYTYGHCDTGYTGRLCKRCSSNYRMVGGGCLECPEVSYYVQCAATALSLCCVVLTWWFLGVYLAGNYESLNQLLLYLQVGSMVNSFSMDWPYYVQIWAGFLGAVNFDVDVISPQCVLPGFGYHNSFYLQMTLPLLTFAGCAVDFLWDRWKLQRDSSLNEATRAAVLYELFNQKVAIVVGFQ</sequence>
<evidence type="ECO:0000313" key="4">
    <source>
        <dbReference type="Proteomes" id="UP001190700"/>
    </source>
</evidence>
<dbReference type="EMBL" id="LGRX02009546">
    <property type="protein sequence ID" value="KAK3271604.1"/>
    <property type="molecule type" value="Genomic_DNA"/>
</dbReference>
<feature type="domain" description="Tyrosine-protein kinase ephrin type A/B receptor-like" evidence="2">
    <location>
        <begin position="198"/>
        <end position="231"/>
    </location>
</feature>
<dbReference type="PANTHER" id="PTHR46967">
    <property type="entry name" value="INSULIN-LIKE GROWTH FACTOR BINDING PROTEIN,N-TERMINAL"/>
    <property type="match status" value="1"/>
</dbReference>
<reference evidence="3 4" key="1">
    <citation type="journal article" date="2015" name="Genome Biol. Evol.">
        <title>Comparative Genomics of a Bacterivorous Green Alga Reveals Evolutionary Causalities and Consequences of Phago-Mixotrophic Mode of Nutrition.</title>
        <authorList>
            <person name="Burns J.A."/>
            <person name="Paasch A."/>
            <person name="Narechania A."/>
            <person name="Kim E."/>
        </authorList>
    </citation>
    <scope>NUCLEOTIDE SEQUENCE [LARGE SCALE GENOMIC DNA]</scope>
    <source>
        <strain evidence="3 4">PLY_AMNH</strain>
    </source>
</reference>
<dbReference type="SUPFAM" id="SSF57184">
    <property type="entry name" value="Growth factor receptor domain"/>
    <property type="match status" value="1"/>
</dbReference>
<dbReference type="SMART" id="SM01411">
    <property type="entry name" value="Ephrin_rec_like"/>
    <property type="match status" value="3"/>
</dbReference>
<evidence type="ECO:0000313" key="3">
    <source>
        <dbReference type="EMBL" id="KAK3271604.1"/>
    </source>
</evidence>
<keyword evidence="4" id="KW-1185">Reference proteome</keyword>
<gene>
    <name evidence="3" type="ORF">CYMTET_20059</name>
</gene>
<comment type="caution">
    <text evidence="3">The sequence shown here is derived from an EMBL/GenBank/DDBJ whole genome shotgun (WGS) entry which is preliminary data.</text>
</comment>